<organism evidence="2 3">
    <name type="scientific">candidate division WWE3 bacterium</name>
    <dbReference type="NCBI Taxonomy" id="2053526"/>
    <lineage>
        <taxon>Bacteria</taxon>
        <taxon>Katanobacteria</taxon>
    </lineage>
</organism>
<keyword evidence="1" id="KW-0812">Transmembrane</keyword>
<feature type="transmembrane region" description="Helical" evidence="1">
    <location>
        <begin position="313"/>
        <end position="337"/>
    </location>
</feature>
<feature type="transmembrane region" description="Helical" evidence="1">
    <location>
        <begin position="357"/>
        <end position="376"/>
    </location>
</feature>
<feature type="transmembrane region" description="Helical" evidence="1">
    <location>
        <begin position="258"/>
        <end position="280"/>
    </location>
</feature>
<comment type="caution">
    <text evidence="2">The sequence shown here is derived from an EMBL/GenBank/DDBJ whole genome shotgun (WGS) entry which is preliminary data.</text>
</comment>
<proteinExistence type="predicted"/>
<feature type="transmembrane region" description="Helical" evidence="1">
    <location>
        <begin position="414"/>
        <end position="434"/>
    </location>
</feature>
<dbReference type="Proteomes" id="UP000590542">
    <property type="component" value="Unassembled WGS sequence"/>
</dbReference>
<evidence type="ECO:0000256" key="1">
    <source>
        <dbReference type="SAM" id="Phobius"/>
    </source>
</evidence>
<dbReference type="AlphaFoldDB" id="A0A7X9E6M7"/>
<keyword evidence="1" id="KW-1133">Transmembrane helix</keyword>
<name>A0A7X9E6M7_UNCKA</name>
<keyword evidence="1" id="KW-0472">Membrane</keyword>
<dbReference type="EMBL" id="JAAZNV010000006">
    <property type="protein sequence ID" value="NMB91484.1"/>
    <property type="molecule type" value="Genomic_DNA"/>
</dbReference>
<gene>
    <name evidence="2" type="ORF">GYA37_01390</name>
</gene>
<feature type="transmembrane region" description="Helical" evidence="1">
    <location>
        <begin position="382"/>
        <end position="402"/>
    </location>
</feature>
<feature type="transmembrane region" description="Helical" evidence="1">
    <location>
        <begin position="208"/>
        <end position="230"/>
    </location>
</feature>
<evidence type="ECO:0000313" key="2">
    <source>
        <dbReference type="EMBL" id="NMB91484.1"/>
    </source>
</evidence>
<protein>
    <submittedName>
        <fullName evidence="2">Uncharacterized protein</fullName>
    </submittedName>
</protein>
<sequence length="731" mass="83378">MKKYLSKKESNIYKIKTVSFLVLIGIYFSSLNVSAQSKLEYYQKLFAKDFGFVVCKEDENNENKEDPQMSSSCSSNSYSILLTSSISRQELLKKYLVESKKLIVICDEPYFSNSSSEFTCDKSVSYSKDLDAFNGCLKKNGIQGVDLYVIPENILVSPNERHTLSEYFKAFKRSDMAPVVSEDTKVTVEVMRKVDQIKALLKTTTFEMFIDAILVLAMVSVCFGLLRYIVNNDRKKFSSRALERMLLKVRKTLINYRWFIAYEVFVLTLMYIPIVVVLGVKDGRGVNVGYFITYSLDTLKIANLIEYVNQNNYFRILVFFYNFAFLIALITLVAPSFMDILITASLKIKNARIKSNVLKYTIPSVLLLTIVVSSFCNIHDCYRFLILAIVILVFTVIGSFKYKTFSCNYSSSDRLLFLGVAVLVVFASFLVKVWERKIGPEYKEEGLISVGDSIVTLPYSKQIGENTIFKEFFISTPEPVFVDRYLVYFPNRSSVENKNALEFKDSGSFFIQNGALEDMTYAIYVNDELSRTLVSRVPTNFFRVKNFRTGLNQGDANIQITFSCEREDIGINEIKSDFYHLSSSNEIEKMESTLLYFPGCSEVGKPETFTVEFNPPYIDSEYFFMRLVNVSGKDIKDVRIISLDTVITPTYYSKGKGYSVISSGGLTDSSKTKVTNYIFGESHDLLFNIDLDLEGKFNISQPINELVKQGALKGNTLIWSTKKYIPVRVGF</sequence>
<accession>A0A7X9E6M7</accession>
<reference evidence="2 3" key="1">
    <citation type="journal article" date="2020" name="Biotechnol. Biofuels">
        <title>New insights from the biogas microbiome by comprehensive genome-resolved metagenomics of nearly 1600 species originating from multiple anaerobic digesters.</title>
        <authorList>
            <person name="Campanaro S."/>
            <person name="Treu L."/>
            <person name="Rodriguez-R L.M."/>
            <person name="Kovalovszki A."/>
            <person name="Ziels R.M."/>
            <person name="Maus I."/>
            <person name="Zhu X."/>
            <person name="Kougias P.G."/>
            <person name="Basile A."/>
            <person name="Luo G."/>
            <person name="Schluter A."/>
            <person name="Konstantinidis K.T."/>
            <person name="Angelidaki I."/>
        </authorList>
    </citation>
    <scope>NUCLEOTIDE SEQUENCE [LARGE SCALE GENOMIC DNA]</scope>
    <source>
        <strain evidence="2">AS27yjCOA_202</strain>
    </source>
</reference>
<evidence type="ECO:0000313" key="3">
    <source>
        <dbReference type="Proteomes" id="UP000590542"/>
    </source>
</evidence>